<proteinExistence type="predicted"/>
<dbReference type="AlphaFoldDB" id="A0A7X0SHB9"/>
<dbReference type="InterPro" id="IPR053746">
    <property type="entry name" value="Viral_HT_Connector_Assembly"/>
</dbReference>
<gene>
    <name evidence="1" type="ORF">H7E68_16790</name>
</gene>
<sequence length="107" mass="11926">MVALDRLKLRLDIKDDKKDPLLEELLEEAKDSILDYTKRSVFIDALIPLQLKQAIYLYNALGSEGESSRSEGGISVSYQTDIPESIKSRLNAYRVLKGAKVANAGKI</sequence>
<protein>
    <submittedName>
        <fullName evidence="1">Phage head-tail connector protein</fullName>
    </submittedName>
</protein>
<reference evidence="1 2" key="1">
    <citation type="submission" date="2020-08" db="EMBL/GenBank/DDBJ databases">
        <title>Clostridia isolated from Swiss meat.</title>
        <authorList>
            <person name="Wambui J."/>
            <person name="Stevens M.J.A."/>
            <person name="Stephan R."/>
        </authorList>
    </citation>
    <scope>NUCLEOTIDE SEQUENCE [LARGE SCALE GENOMIC DNA]</scope>
    <source>
        <strain evidence="1 2">CM001</strain>
    </source>
</reference>
<organism evidence="1 2">
    <name type="scientific">Clostridium gasigenes</name>
    <dbReference type="NCBI Taxonomy" id="94869"/>
    <lineage>
        <taxon>Bacteria</taxon>
        <taxon>Bacillati</taxon>
        <taxon>Bacillota</taxon>
        <taxon>Clostridia</taxon>
        <taxon>Eubacteriales</taxon>
        <taxon>Clostridiaceae</taxon>
        <taxon>Clostridium</taxon>
    </lineage>
</organism>
<name>A0A7X0SHB9_9CLOT</name>
<dbReference type="RefSeq" id="WP_185165411.1">
    <property type="nucleotide sequence ID" value="NZ_JACKWY010000013.1"/>
</dbReference>
<dbReference type="Gene3D" id="1.10.246.150">
    <property type="match status" value="1"/>
</dbReference>
<evidence type="ECO:0000313" key="1">
    <source>
        <dbReference type="EMBL" id="MBB6716363.1"/>
    </source>
</evidence>
<evidence type="ECO:0000313" key="2">
    <source>
        <dbReference type="Proteomes" id="UP000585258"/>
    </source>
</evidence>
<comment type="caution">
    <text evidence="1">The sequence shown here is derived from an EMBL/GenBank/DDBJ whole genome shotgun (WGS) entry which is preliminary data.</text>
</comment>
<dbReference type="Proteomes" id="UP000585258">
    <property type="component" value="Unassembled WGS sequence"/>
</dbReference>
<dbReference type="EMBL" id="JACKWY010000013">
    <property type="protein sequence ID" value="MBB6716363.1"/>
    <property type="molecule type" value="Genomic_DNA"/>
</dbReference>
<dbReference type="InterPro" id="IPR021146">
    <property type="entry name" value="Phage_gp6-like_head-tail"/>
</dbReference>
<dbReference type="Pfam" id="PF05135">
    <property type="entry name" value="Phage_connect_1"/>
    <property type="match status" value="1"/>
</dbReference>
<accession>A0A7X0SHB9</accession>